<evidence type="ECO:0000313" key="4">
    <source>
        <dbReference type="EMBL" id="PRZ36640.1"/>
    </source>
</evidence>
<dbReference type="AlphaFoldDB" id="A0A2T0ZJW7"/>
<feature type="compositionally biased region" description="Polar residues" evidence="1">
    <location>
        <begin position="252"/>
        <end position="262"/>
    </location>
</feature>
<evidence type="ECO:0000313" key="5">
    <source>
        <dbReference type="Proteomes" id="UP000237752"/>
    </source>
</evidence>
<dbReference type="EMBL" id="PVUE01000021">
    <property type="protein sequence ID" value="PRZ36640.1"/>
    <property type="molecule type" value="Genomic_DNA"/>
</dbReference>
<evidence type="ECO:0000259" key="3">
    <source>
        <dbReference type="Pfam" id="PF13625"/>
    </source>
</evidence>
<accession>A0A2T0ZJW7</accession>
<proteinExistence type="predicted"/>
<comment type="caution">
    <text evidence="4">The sequence shown here is derived from an EMBL/GenBank/DDBJ whole genome shotgun (WGS) entry which is preliminary data.</text>
</comment>
<keyword evidence="4" id="KW-0547">Nucleotide-binding</keyword>
<evidence type="ECO:0000256" key="1">
    <source>
        <dbReference type="SAM" id="MobiDB-lite"/>
    </source>
</evidence>
<dbReference type="Proteomes" id="UP000237752">
    <property type="component" value="Unassembled WGS sequence"/>
</dbReference>
<protein>
    <submittedName>
        <fullName evidence="4">XPB/Ssl2-like helicase family protein</fullName>
    </submittedName>
</protein>
<evidence type="ECO:0000259" key="2">
    <source>
        <dbReference type="Pfam" id="PF13280"/>
    </source>
</evidence>
<reference evidence="4 5" key="1">
    <citation type="submission" date="2018-03" db="EMBL/GenBank/DDBJ databases">
        <title>Genomic Encyclopedia of Archaeal and Bacterial Type Strains, Phase II (KMG-II): from individual species to whole genera.</title>
        <authorList>
            <person name="Goeker M."/>
        </authorList>
    </citation>
    <scope>NUCLEOTIDE SEQUENCE [LARGE SCALE GENOMIC DNA]</scope>
    <source>
        <strain evidence="4 5">DSM 100065</strain>
    </source>
</reference>
<dbReference type="InterPro" id="IPR032830">
    <property type="entry name" value="XPB/Ssl2_N"/>
</dbReference>
<dbReference type="InterPro" id="IPR026881">
    <property type="entry name" value="WYL_dom"/>
</dbReference>
<dbReference type="Pfam" id="PF13280">
    <property type="entry name" value="WYL"/>
    <property type="match status" value="1"/>
</dbReference>
<feature type="domain" description="WYL" evidence="2">
    <location>
        <begin position="711"/>
        <end position="773"/>
    </location>
</feature>
<sequence length="777" mass="83488">MADWLRSRDDAWLARLITLRPDAAYPAPHDMSTLASRLSVRMSVARALDELTAWDVQVLDGLMLGPQPGTAAAVKANCAGARIADVRRATERLRDLALIWGADDAINVPAPVRDAAHRHIAGLGRPAAELFDAYRADSLRVVLHNLDLPYAGQPMATGLISDRLRSNDTLAGLLQRAPDGALDILRQLDGGTPVGDLRNADRLLEVTDDMPPVRWLTSHGLLASVGASSVELPREVGLHLRGTTPLGPARSTPPTVDTSTYSADDVNGTAATHAQDAVRRMTRLLELVGELEPRVLRTGGLGSRETKKIAKLLEVEQSDSNLLLHVAEYAGLLAPTRSHQPIWLPTTTYDEWLTDSLEERWQTIATAWIDMPALSWLSNDGTADSPHALSNEVNRAGAAATRRRMLQTLAGIEKWSTADTDALLEIAAWRWPRRMSPSVATTAHYAIRDAEFLGITGKHALSAPGRALVDGADPTTVTTLLTATLPAPIDYVLLQADLTAIAPGRLTPELSDTMAQVADVESAGGATVYRITEATIRRALDSGMPTAQLHELWATHSKTPVPQALTYLIDDIGRRHGALRAGGATAYLRCDDPTTLNSALTNSSLSHLRLRRLAPTVLITEADPADLVSGLREAGFMPTLENEQGVVTTALAAPARSKPRLERRTHGTTFNADESAALVRNLRDGDRVTEASASAQGRVSSELPGVTTAATLSLLQSAVSRGAALSLDYVDESGTLTTRLVTPERVAGGYMHALDHRTRDERVFAIHRIVSVALAVT</sequence>
<feature type="region of interest" description="Disordered" evidence="1">
    <location>
        <begin position="241"/>
        <end position="265"/>
    </location>
</feature>
<dbReference type="Pfam" id="PF13625">
    <property type="entry name" value="Helicase_C_3"/>
    <property type="match status" value="1"/>
</dbReference>
<keyword evidence="4" id="KW-0378">Hydrolase</keyword>
<gene>
    <name evidence="4" type="ORF">CLV47_12177</name>
</gene>
<keyword evidence="4" id="KW-0067">ATP-binding</keyword>
<feature type="domain" description="Helicase XPB/Ssl2 N-terminal" evidence="3">
    <location>
        <begin position="492"/>
        <end position="614"/>
    </location>
</feature>
<keyword evidence="5" id="KW-1185">Reference proteome</keyword>
<organism evidence="4 5">
    <name type="scientific">Antricoccus suffuscus</name>
    <dbReference type="NCBI Taxonomy" id="1629062"/>
    <lineage>
        <taxon>Bacteria</taxon>
        <taxon>Bacillati</taxon>
        <taxon>Actinomycetota</taxon>
        <taxon>Actinomycetes</taxon>
        <taxon>Geodermatophilales</taxon>
        <taxon>Antricoccaceae</taxon>
        <taxon>Antricoccus</taxon>
    </lineage>
</organism>
<dbReference type="PROSITE" id="PS52050">
    <property type="entry name" value="WYL"/>
    <property type="match status" value="1"/>
</dbReference>
<keyword evidence="4" id="KW-0347">Helicase</keyword>
<dbReference type="GO" id="GO:0004386">
    <property type="term" value="F:helicase activity"/>
    <property type="evidence" value="ECO:0007669"/>
    <property type="project" value="UniProtKB-KW"/>
</dbReference>
<name>A0A2T0ZJW7_9ACTN</name>